<protein>
    <submittedName>
        <fullName evidence="1">2455_t:CDS:1</fullName>
    </submittedName>
</protein>
<evidence type="ECO:0000313" key="1">
    <source>
        <dbReference type="EMBL" id="CAG8733267.1"/>
    </source>
</evidence>
<organism evidence="1 2">
    <name type="scientific">Cetraspora pellucida</name>
    <dbReference type="NCBI Taxonomy" id="1433469"/>
    <lineage>
        <taxon>Eukaryota</taxon>
        <taxon>Fungi</taxon>
        <taxon>Fungi incertae sedis</taxon>
        <taxon>Mucoromycota</taxon>
        <taxon>Glomeromycotina</taxon>
        <taxon>Glomeromycetes</taxon>
        <taxon>Diversisporales</taxon>
        <taxon>Gigasporaceae</taxon>
        <taxon>Cetraspora</taxon>
    </lineage>
</organism>
<comment type="caution">
    <text evidence="1">The sequence shown here is derived from an EMBL/GenBank/DDBJ whole genome shotgun (WGS) entry which is preliminary data.</text>
</comment>
<dbReference type="Proteomes" id="UP000789759">
    <property type="component" value="Unassembled WGS sequence"/>
</dbReference>
<dbReference type="EMBL" id="CAJVQA010014796">
    <property type="protein sequence ID" value="CAG8733267.1"/>
    <property type="molecule type" value="Genomic_DNA"/>
</dbReference>
<reference evidence="1" key="1">
    <citation type="submission" date="2021-06" db="EMBL/GenBank/DDBJ databases">
        <authorList>
            <person name="Kallberg Y."/>
            <person name="Tangrot J."/>
            <person name="Rosling A."/>
        </authorList>
    </citation>
    <scope>NUCLEOTIDE SEQUENCE</scope>
    <source>
        <strain evidence="1">FL966</strain>
    </source>
</reference>
<proteinExistence type="predicted"/>
<accession>A0A9N9IEX8</accession>
<dbReference type="OrthoDB" id="2442885at2759"/>
<evidence type="ECO:0000313" key="2">
    <source>
        <dbReference type="Proteomes" id="UP000789759"/>
    </source>
</evidence>
<sequence length="47" mass="5329">MQTDSLNFANSFNFADLPTPLQNILPSNHTYKIKGYTELEPIVTSEK</sequence>
<dbReference type="AlphaFoldDB" id="A0A9N9IEX8"/>
<name>A0A9N9IEX8_9GLOM</name>
<feature type="non-terminal residue" evidence="1">
    <location>
        <position position="47"/>
    </location>
</feature>
<gene>
    <name evidence="1" type="ORF">CPELLU_LOCUS13629</name>
</gene>
<keyword evidence="2" id="KW-1185">Reference proteome</keyword>